<reference evidence="5" key="1">
    <citation type="journal article" date="2021" name="PeerJ">
        <title>Extensive microbial diversity within the chicken gut microbiome revealed by metagenomics and culture.</title>
        <authorList>
            <person name="Gilroy R."/>
            <person name="Ravi A."/>
            <person name="Getino M."/>
            <person name="Pursley I."/>
            <person name="Horton D.L."/>
            <person name="Alikhan N.F."/>
            <person name="Baker D."/>
            <person name="Gharbi K."/>
            <person name="Hall N."/>
            <person name="Watson M."/>
            <person name="Adriaenssens E.M."/>
            <person name="Foster-Nyarko E."/>
            <person name="Jarju S."/>
            <person name="Secka A."/>
            <person name="Antonio M."/>
            <person name="Oren A."/>
            <person name="Chaudhuri R.R."/>
            <person name="La Ragione R."/>
            <person name="Hildebrand F."/>
            <person name="Pallen M.J."/>
        </authorList>
    </citation>
    <scope>NUCLEOTIDE SEQUENCE</scope>
    <source>
        <strain evidence="5">ChiSxjej3B15-572</strain>
    </source>
</reference>
<gene>
    <name evidence="5" type="ORF">H9856_01955</name>
</gene>
<dbReference type="InterPro" id="IPR058660">
    <property type="entry name" value="WHD_DnaB"/>
</dbReference>
<feature type="compositionally biased region" description="Basic residues" evidence="2">
    <location>
        <begin position="407"/>
        <end position="416"/>
    </location>
</feature>
<accession>A0A9D1VH99</accession>
<organism evidence="5 6">
    <name type="scientific">Candidatus Limosilactobacillus merdigallinarum</name>
    <dbReference type="NCBI Taxonomy" id="2838652"/>
    <lineage>
        <taxon>Bacteria</taxon>
        <taxon>Bacillati</taxon>
        <taxon>Bacillota</taxon>
        <taxon>Bacilli</taxon>
        <taxon>Lactobacillales</taxon>
        <taxon>Lactobacillaceae</taxon>
        <taxon>Limosilactobacillus</taxon>
    </lineage>
</organism>
<name>A0A9D1VH99_9LACO</name>
<protein>
    <submittedName>
        <fullName evidence="5">DnaD domain protein</fullName>
    </submittedName>
</protein>
<evidence type="ECO:0000259" key="3">
    <source>
        <dbReference type="Pfam" id="PF07261"/>
    </source>
</evidence>
<evidence type="ECO:0000259" key="4">
    <source>
        <dbReference type="Pfam" id="PF25888"/>
    </source>
</evidence>
<dbReference type="EMBL" id="DXFH01000002">
    <property type="protein sequence ID" value="HIX35168.1"/>
    <property type="molecule type" value="Genomic_DNA"/>
</dbReference>
<proteinExistence type="inferred from homology"/>
<reference evidence="5" key="2">
    <citation type="submission" date="2021-04" db="EMBL/GenBank/DDBJ databases">
        <authorList>
            <person name="Gilroy R."/>
        </authorList>
    </citation>
    <scope>NUCLEOTIDE SEQUENCE</scope>
    <source>
        <strain evidence="5">ChiSxjej3B15-572</strain>
    </source>
</reference>
<evidence type="ECO:0000313" key="6">
    <source>
        <dbReference type="Proteomes" id="UP000824231"/>
    </source>
</evidence>
<dbReference type="Pfam" id="PF07261">
    <property type="entry name" value="DnaB_2"/>
    <property type="match status" value="1"/>
</dbReference>
<dbReference type="Proteomes" id="UP000824231">
    <property type="component" value="Unassembled WGS sequence"/>
</dbReference>
<feature type="compositionally biased region" description="Basic and acidic residues" evidence="2">
    <location>
        <begin position="454"/>
        <end position="468"/>
    </location>
</feature>
<feature type="domain" description="DnaB/C C-terminal" evidence="3">
    <location>
        <begin position="323"/>
        <end position="391"/>
    </location>
</feature>
<comment type="similarity">
    <text evidence="1">Belongs to the DnaB/DnaD family.</text>
</comment>
<dbReference type="AlphaFoldDB" id="A0A9D1VH99"/>
<evidence type="ECO:0000256" key="2">
    <source>
        <dbReference type="SAM" id="MobiDB-lite"/>
    </source>
</evidence>
<evidence type="ECO:0000256" key="1">
    <source>
        <dbReference type="ARBA" id="ARBA00093462"/>
    </source>
</evidence>
<dbReference type="Pfam" id="PF25888">
    <property type="entry name" value="WHD_DnaB"/>
    <property type="match status" value="1"/>
</dbReference>
<feature type="region of interest" description="Disordered" evidence="2">
    <location>
        <begin position="398"/>
        <end position="468"/>
    </location>
</feature>
<evidence type="ECO:0000313" key="5">
    <source>
        <dbReference type="EMBL" id="HIX35168.1"/>
    </source>
</evidence>
<sequence length="468" mass="52548">MTDANTELSPRTGYVVCASADFYAFNLQVLLDYYQPMMSPHTLGLFLALRQQISETPLVINAQPLSSLLMQVNEGFIQVKEGLAQLEGLRLLKTYRSDSNHDSLILELQPTLTPVEFINDDLLSVLCLQMVGAEQFKKLGQQAKAYQLDLSNYHNVSHSFFDVFKVDQASQSIDDPVIQQSRITLDELSNQRVERNQLPDNDFDFHFLAQQLADQGVSAQELQEYRHLILTEHLVYGFDELTIAKLLAQSVDLVSGKLDIDRFKILVRAQQSPKEPSQFQGPAKPLDNAAVSSPANNDFSSQEQALIKACTQARPLDFLTQLKQQTGSGYVSPAEKNTVERLVSNLNPAAVNVLIWYIIGERGNASLSANFADAIANNWLQQGVSDAASALKAAKDYQKNRQSLQSPRKKTYRRKNAVHEKLPKWAQPGYQEKHEEASPEQAAAMRRLLMQGEQQDKHKRGEKDESSK</sequence>
<feature type="domain" description="Replicative helicase loading/DNA remodeling protein DnaB N-terminal winged helix" evidence="4">
    <location>
        <begin position="20"/>
        <end position="263"/>
    </location>
</feature>
<dbReference type="InterPro" id="IPR006343">
    <property type="entry name" value="DnaB/C_C"/>
</dbReference>
<comment type="caution">
    <text evidence="5">The sequence shown here is derived from an EMBL/GenBank/DDBJ whole genome shotgun (WGS) entry which is preliminary data.</text>
</comment>